<comment type="caution">
    <text evidence="2">The sequence shown here is derived from an EMBL/GenBank/DDBJ whole genome shotgun (WGS) entry which is preliminary data.</text>
</comment>
<dbReference type="SUPFAM" id="SSF55781">
    <property type="entry name" value="GAF domain-like"/>
    <property type="match status" value="1"/>
</dbReference>
<reference evidence="2 3" key="1">
    <citation type="submission" date="2017-11" db="EMBL/GenBank/DDBJ databases">
        <title>Comparitive Functional Genomics of Dry Heat Resistant strains isolated from the Viking Spacecraft.</title>
        <authorList>
            <person name="Seuylemezian A."/>
            <person name="Cooper K."/>
            <person name="Vaishampayan P."/>
        </authorList>
    </citation>
    <scope>NUCLEOTIDE SEQUENCE [LARGE SCALE GENOMIC DNA]</scope>
    <source>
        <strain evidence="2 3">V32-6</strain>
    </source>
</reference>
<dbReference type="OrthoDB" id="9791752at2"/>
<dbReference type="Pfam" id="PF01614">
    <property type="entry name" value="IclR_C"/>
    <property type="match status" value="1"/>
</dbReference>
<dbReference type="EMBL" id="PGVE01000088">
    <property type="protein sequence ID" value="PLS01820.1"/>
    <property type="molecule type" value="Genomic_DNA"/>
</dbReference>
<dbReference type="InterPro" id="IPR029016">
    <property type="entry name" value="GAF-like_dom_sf"/>
</dbReference>
<dbReference type="AlphaFoldDB" id="A0A2N5H8J2"/>
<protein>
    <recommendedName>
        <fullName evidence="1">IclR-ED domain-containing protein</fullName>
    </recommendedName>
</protein>
<evidence type="ECO:0000313" key="2">
    <source>
        <dbReference type="EMBL" id="PLS01820.1"/>
    </source>
</evidence>
<name>A0A2N5H8J2_9BACI</name>
<dbReference type="Proteomes" id="UP000234950">
    <property type="component" value="Unassembled WGS sequence"/>
</dbReference>
<dbReference type="InterPro" id="IPR014757">
    <property type="entry name" value="Tscrpt_reg_IclR_C"/>
</dbReference>
<organism evidence="2 3">
    <name type="scientific">Neobacillus cucumis</name>
    <dbReference type="NCBI Taxonomy" id="1740721"/>
    <lineage>
        <taxon>Bacteria</taxon>
        <taxon>Bacillati</taxon>
        <taxon>Bacillota</taxon>
        <taxon>Bacilli</taxon>
        <taxon>Bacillales</taxon>
        <taxon>Bacillaceae</taxon>
        <taxon>Neobacillus</taxon>
    </lineage>
</organism>
<evidence type="ECO:0000259" key="1">
    <source>
        <dbReference type="PROSITE" id="PS51078"/>
    </source>
</evidence>
<sequence length="63" mass="6929">MSYNNFSSGITSVAVPVKNKHKEIIAAVELIGNEQRLRPVSIQKYLKLVIDAAAEMETRLVGS</sequence>
<feature type="domain" description="IclR-ED" evidence="1">
    <location>
        <begin position="1"/>
        <end position="62"/>
    </location>
</feature>
<accession>A0A2N5H8J2</accession>
<keyword evidence="3" id="KW-1185">Reference proteome</keyword>
<proteinExistence type="predicted"/>
<dbReference type="Gene3D" id="3.30.450.40">
    <property type="match status" value="1"/>
</dbReference>
<evidence type="ECO:0000313" key="3">
    <source>
        <dbReference type="Proteomes" id="UP000234950"/>
    </source>
</evidence>
<dbReference type="PROSITE" id="PS51078">
    <property type="entry name" value="ICLR_ED"/>
    <property type="match status" value="1"/>
</dbReference>
<gene>
    <name evidence="2" type="ORF">CVD27_23000</name>
</gene>
<dbReference type="RefSeq" id="WP_101650780.1">
    <property type="nucleotide sequence ID" value="NZ_PGVE01000088.1"/>
</dbReference>